<accession>A0A8H7R1L3</accession>
<evidence type="ECO:0000313" key="3">
    <source>
        <dbReference type="Proteomes" id="UP000603453"/>
    </source>
</evidence>
<gene>
    <name evidence="2" type="ORF">INT47_002129</name>
</gene>
<dbReference type="EMBL" id="JAEPRD010000063">
    <property type="protein sequence ID" value="KAG2202210.1"/>
    <property type="molecule type" value="Genomic_DNA"/>
</dbReference>
<name>A0A8H7R1L3_9FUNG</name>
<keyword evidence="1" id="KW-0732">Signal</keyword>
<dbReference type="OrthoDB" id="2387215at2759"/>
<evidence type="ECO:0000313" key="2">
    <source>
        <dbReference type="EMBL" id="KAG2202210.1"/>
    </source>
</evidence>
<sequence>MKTILIVTLLIASFCAMVTALSIPFKDMSDFQITQLLITNQTVAENEGDIVYPQNYDTWYVGEHVNVTFKAEEPDETVNIFFYQKSDSLAGGPITQKVFDFVVPPSAVSGPNETSLLLAVRRENHYLQTVDAVMLHVLSAK</sequence>
<dbReference type="AlphaFoldDB" id="A0A8H7R1L3"/>
<organism evidence="2 3">
    <name type="scientific">Mucor saturninus</name>
    <dbReference type="NCBI Taxonomy" id="64648"/>
    <lineage>
        <taxon>Eukaryota</taxon>
        <taxon>Fungi</taxon>
        <taxon>Fungi incertae sedis</taxon>
        <taxon>Mucoromycota</taxon>
        <taxon>Mucoromycotina</taxon>
        <taxon>Mucoromycetes</taxon>
        <taxon>Mucorales</taxon>
        <taxon>Mucorineae</taxon>
        <taxon>Mucoraceae</taxon>
        <taxon>Mucor</taxon>
    </lineage>
</organism>
<protein>
    <submittedName>
        <fullName evidence="2">Uncharacterized protein</fullName>
    </submittedName>
</protein>
<evidence type="ECO:0000256" key="1">
    <source>
        <dbReference type="SAM" id="SignalP"/>
    </source>
</evidence>
<proteinExistence type="predicted"/>
<comment type="caution">
    <text evidence="2">The sequence shown here is derived from an EMBL/GenBank/DDBJ whole genome shotgun (WGS) entry which is preliminary data.</text>
</comment>
<dbReference type="Proteomes" id="UP000603453">
    <property type="component" value="Unassembled WGS sequence"/>
</dbReference>
<keyword evidence="3" id="KW-1185">Reference proteome</keyword>
<feature type="signal peptide" evidence="1">
    <location>
        <begin position="1"/>
        <end position="20"/>
    </location>
</feature>
<feature type="chain" id="PRO_5034416318" evidence="1">
    <location>
        <begin position="21"/>
        <end position="141"/>
    </location>
</feature>
<reference evidence="2" key="1">
    <citation type="submission" date="2020-12" db="EMBL/GenBank/DDBJ databases">
        <title>Metabolic potential, ecology and presence of endohyphal bacteria is reflected in genomic diversity of Mucoromycotina.</title>
        <authorList>
            <person name="Muszewska A."/>
            <person name="Okrasinska A."/>
            <person name="Steczkiewicz K."/>
            <person name="Drgas O."/>
            <person name="Orlowska M."/>
            <person name="Perlinska-Lenart U."/>
            <person name="Aleksandrzak-Piekarczyk T."/>
            <person name="Szatraj K."/>
            <person name="Zielenkiewicz U."/>
            <person name="Pilsyk S."/>
            <person name="Malc E."/>
            <person name="Mieczkowski P."/>
            <person name="Kruszewska J.S."/>
            <person name="Biernat P."/>
            <person name="Pawlowska J."/>
        </authorList>
    </citation>
    <scope>NUCLEOTIDE SEQUENCE</scope>
    <source>
        <strain evidence="2">WA0000017839</strain>
    </source>
</reference>